<dbReference type="PRINTS" id="PR00412">
    <property type="entry name" value="EPOXHYDRLASE"/>
</dbReference>
<dbReference type="InterPro" id="IPR000073">
    <property type="entry name" value="AB_hydrolase_1"/>
</dbReference>
<organism evidence="3 4">
    <name type="scientific">Microbacterium bovistercoris</name>
    <dbReference type="NCBI Taxonomy" id="2293570"/>
    <lineage>
        <taxon>Bacteria</taxon>
        <taxon>Bacillati</taxon>
        <taxon>Actinomycetota</taxon>
        <taxon>Actinomycetes</taxon>
        <taxon>Micrococcales</taxon>
        <taxon>Microbacteriaceae</taxon>
        <taxon>Microbacterium</taxon>
    </lineage>
</organism>
<feature type="domain" description="AB hydrolase-1" evidence="2">
    <location>
        <begin position="39"/>
        <end position="250"/>
    </location>
</feature>
<evidence type="ECO:0000313" key="3">
    <source>
        <dbReference type="EMBL" id="REJ05968.1"/>
    </source>
</evidence>
<sequence length="304" mass="34332">MNERRLWEPPLPEAPGFEHHLVETPGLRTHVATIGEGEPVLMLHGFPQHWWQWRTIAPRVAAAGYRVICPDFRGAGWTRADEPGFHRESVVDDLVALMDVMGVDRARVVSHDFGCVVAYQLSYRHPERVVAAVQFAVPPAFMIFTPRLLPAFSHMPKLLMHHEGEPLNYLFSEKYLAEPLTDEEIDGYLRAHRVPEVSRAVRDLYRGLVIPEVMKLAAGSYRRVQLKPPTLAVFGREDHEFPEELVRQICRDHVRRADRFAVAFAEGASHFITDDAPDAVVRHTLDWFAAAAAPNRSAQTGAAS</sequence>
<name>A0A371NUC1_9MICO</name>
<dbReference type="EMBL" id="QUAB01000039">
    <property type="protein sequence ID" value="REJ05968.1"/>
    <property type="molecule type" value="Genomic_DNA"/>
</dbReference>
<dbReference type="Pfam" id="PF00561">
    <property type="entry name" value="Abhydrolase_1"/>
    <property type="match status" value="1"/>
</dbReference>
<keyword evidence="4" id="KW-1185">Reference proteome</keyword>
<accession>A0A371NUC1</accession>
<reference evidence="3 4" key="1">
    <citation type="submission" date="2018-08" db="EMBL/GenBank/DDBJ databases">
        <title>Isolation, diversity and antifungal activity of Actinobacteria from cow dung.</title>
        <authorList>
            <person name="Ling L."/>
        </authorList>
    </citation>
    <scope>NUCLEOTIDE SEQUENCE [LARGE SCALE GENOMIC DNA]</scope>
    <source>
        <strain evidence="3 4">NEAU-LLE</strain>
    </source>
</reference>
<evidence type="ECO:0000256" key="1">
    <source>
        <dbReference type="ARBA" id="ARBA00022801"/>
    </source>
</evidence>
<dbReference type="OrthoDB" id="2987348at2"/>
<evidence type="ECO:0000259" key="2">
    <source>
        <dbReference type="Pfam" id="PF00561"/>
    </source>
</evidence>
<proteinExistence type="predicted"/>
<gene>
    <name evidence="3" type="ORF">DY023_08535</name>
</gene>
<dbReference type="Gene3D" id="3.40.50.1820">
    <property type="entry name" value="alpha/beta hydrolase"/>
    <property type="match status" value="1"/>
</dbReference>
<keyword evidence="1 3" id="KW-0378">Hydrolase</keyword>
<dbReference type="InterPro" id="IPR029058">
    <property type="entry name" value="AB_hydrolase_fold"/>
</dbReference>
<dbReference type="GO" id="GO:0016787">
    <property type="term" value="F:hydrolase activity"/>
    <property type="evidence" value="ECO:0007669"/>
    <property type="project" value="UniProtKB-KW"/>
</dbReference>
<comment type="caution">
    <text evidence="3">The sequence shown here is derived from an EMBL/GenBank/DDBJ whole genome shotgun (WGS) entry which is preliminary data.</text>
</comment>
<dbReference type="AlphaFoldDB" id="A0A371NUC1"/>
<dbReference type="PRINTS" id="PR00111">
    <property type="entry name" value="ABHYDROLASE"/>
</dbReference>
<protein>
    <submittedName>
        <fullName evidence="3">Alpha/beta hydrolase</fullName>
    </submittedName>
</protein>
<dbReference type="Proteomes" id="UP000262172">
    <property type="component" value="Unassembled WGS sequence"/>
</dbReference>
<dbReference type="InterPro" id="IPR000639">
    <property type="entry name" value="Epox_hydrolase-like"/>
</dbReference>
<dbReference type="PANTHER" id="PTHR43329">
    <property type="entry name" value="EPOXIDE HYDROLASE"/>
    <property type="match status" value="1"/>
</dbReference>
<dbReference type="SUPFAM" id="SSF53474">
    <property type="entry name" value="alpha/beta-Hydrolases"/>
    <property type="match status" value="1"/>
</dbReference>
<dbReference type="RefSeq" id="WP_116241900.1">
    <property type="nucleotide sequence ID" value="NZ_QUAB01000039.1"/>
</dbReference>
<evidence type="ECO:0000313" key="4">
    <source>
        <dbReference type="Proteomes" id="UP000262172"/>
    </source>
</evidence>